<protein>
    <recommendedName>
        <fullName evidence="2">CxC2-like cysteine cluster KDZ transposase-associated domain-containing protein</fullName>
    </recommendedName>
</protein>
<dbReference type="AlphaFoldDB" id="D6RQA3"/>
<organism evidence="3 4">
    <name type="scientific">Coprinopsis cinerea (strain Okayama-7 / 130 / ATCC MYA-4618 / FGSC 9003)</name>
    <name type="common">Inky cap fungus</name>
    <name type="synonym">Hormographiella aspergillata</name>
    <dbReference type="NCBI Taxonomy" id="240176"/>
    <lineage>
        <taxon>Eukaryota</taxon>
        <taxon>Fungi</taxon>
        <taxon>Dikarya</taxon>
        <taxon>Basidiomycota</taxon>
        <taxon>Agaricomycotina</taxon>
        <taxon>Agaricomycetes</taxon>
        <taxon>Agaricomycetidae</taxon>
        <taxon>Agaricales</taxon>
        <taxon>Agaricineae</taxon>
        <taxon>Psathyrellaceae</taxon>
        <taxon>Coprinopsis</taxon>
    </lineage>
</organism>
<dbReference type="EMBL" id="AACS02000011">
    <property type="protein sequence ID" value="EFI26719.1"/>
    <property type="molecule type" value="Genomic_DNA"/>
</dbReference>
<dbReference type="Proteomes" id="UP000001861">
    <property type="component" value="Unassembled WGS sequence"/>
</dbReference>
<evidence type="ECO:0000256" key="1">
    <source>
        <dbReference type="SAM" id="MobiDB-lite"/>
    </source>
</evidence>
<dbReference type="HOGENOM" id="CLU_003703_13_1_1"/>
<dbReference type="eggNOG" id="ENOG502SJ1F">
    <property type="taxonomic scope" value="Eukaryota"/>
</dbReference>
<dbReference type="RefSeq" id="XP_002910213.1">
    <property type="nucleotide sequence ID" value="XM_002910167.1"/>
</dbReference>
<feature type="compositionally biased region" description="Pro residues" evidence="1">
    <location>
        <begin position="39"/>
        <end position="49"/>
    </location>
</feature>
<reference evidence="3 4" key="1">
    <citation type="journal article" date="2010" name="Proc. Natl. Acad. Sci. U.S.A.">
        <title>Insights into evolution of multicellular fungi from the assembled chromosomes of the mushroom Coprinopsis cinerea (Coprinus cinereus).</title>
        <authorList>
            <person name="Stajich J.E."/>
            <person name="Wilke S.K."/>
            <person name="Ahren D."/>
            <person name="Au C.H."/>
            <person name="Birren B.W."/>
            <person name="Borodovsky M."/>
            <person name="Burns C."/>
            <person name="Canback B."/>
            <person name="Casselton L.A."/>
            <person name="Cheng C.K."/>
            <person name="Deng J."/>
            <person name="Dietrich F.S."/>
            <person name="Fargo D.C."/>
            <person name="Farman M.L."/>
            <person name="Gathman A.C."/>
            <person name="Goldberg J."/>
            <person name="Guigo R."/>
            <person name="Hoegger P.J."/>
            <person name="Hooker J.B."/>
            <person name="Huggins A."/>
            <person name="James T.Y."/>
            <person name="Kamada T."/>
            <person name="Kilaru S."/>
            <person name="Kodira C."/>
            <person name="Kues U."/>
            <person name="Kupfer D."/>
            <person name="Kwan H.S."/>
            <person name="Lomsadze A."/>
            <person name="Li W."/>
            <person name="Lilly W.W."/>
            <person name="Ma L.J."/>
            <person name="Mackey A.J."/>
            <person name="Manning G."/>
            <person name="Martin F."/>
            <person name="Muraguchi H."/>
            <person name="Natvig D.O."/>
            <person name="Palmerini H."/>
            <person name="Ramesh M.A."/>
            <person name="Rehmeyer C.J."/>
            <person name="Roe B.A."/>
            <person name="Shenoy N."/>
            <person name="Stanke M."/>
            <person name="Ter-Hovhannisyan V."/>
            <person name="Tunlid A."/>
            <person name="Velagapudi R."/>
            <person name="Vision T.J."/>
            <person name="Zeng Q."/>
            <person name="Zolan M.E."/>
            <person name="Pukkila P.J."/>
        </authorList>
    </citation>
    <scope>NUCLEOTIDE SEQUENCE [LARGE SCALE GENOMIC DNA]</scope>
    <source>
        <strain evidence="4">Okayama-7 / 130 / ATCC MYA-4618 / FGSC 9003</strain>
    </source>
</reference>
<dbReference type="InterPro" id="IPR041457">
    <property type="entry name" value="CxC2_KDZ-assoc"/>
</dbReference>
<dbReference type="InParanoid" id="D6RQA3"/>
<gene>
    <name evidence="3" type="ORF">CC1G_15640</name>
</gene>
<dbReference type="KEGG" id="cci:CC1G_15640"/>
<keyword evidence="4" id="KW-1185">Reference proteome</keyword>
<feature type="domain" description="CxC2-like cysteine cluster KDZ transposase-associated" evidence="2">
    <location>
        <begin position="226"/>
        <end position="307"/>
    </location>
</feature>
<proteinExistence type="predicted"/>
<sequence>MAIGKGQIAGSGSTSKVQAMHGRLFTNKRSKKIQLIPALPSPKKPPPSPPKRKQKISFQPAAVEQGEFVQIQRNIQSSANANRSKDSNDYMAEWIPKVRAYLSHIVGREASPTVRTCSRCYTNESPTWWRCKECLGTPLFCHLCSGDAHMEAPFHRVETLENGFFLSSWLWQCGVVVDLCPNKKCSDSVHQSDMEESGDELNDPERDWFDTDDFTFGARPQGRYHRGNRVLVFVHTNGVHHLPVHFCLCDNAPGEEFQLLSFGFYPATSRNVRTVFTFPLLDDYLLQTLECFTSTHHFFTKLRRITNEPFPATVPDRTRELRRVGRQWRRLKELKRSGFSHVDRAPGKGELALFCAACPQPGVNLPPNWKDDPEQWKFTRSFVADGNFTCIHRRLRTPEDSDVSLKDGEGYITEKTSYAKHLATSTETTEPPTCHEHRAIADKSRLRKGLDVTGIGAIACMRHGAFAPGSVVDFQKGERHINMDYALSEALKLTVSDEISKVLFVYDINCQYSKHLLKRLREGEFLTLREDLVFVHGIGLFHVHGHQESCHARYSLTFIEGAGVSSGEILESLWAVVNEVARATSTMSLAHRTEVLDAILGDINWKKLIQLVPTTCKNWLNCRIQLSDAREAFELLNETATPEQRARWKEELDEAQRNRLNDVSSMDILNPKINKPPTMAKVRTNLMEKEKQMGAGIGVTSWIAFGIKIQQAQMRLKSFIRTLPKNKTDEQELEISKRREQIYADINSFYETASSLFPEGDLTSLKLDEPPPNPITLDDDYDSDEEIEDDNPFSLAQNQIEDVKIPLPSSASTIESVGSFSLQGLRLAQEKELKLRIAQADDALEAVRVEIGHKSYLYRSNIRLAEGKKQKTRGYTAVKSVNRSIRDHVRSYNQARWAMHRLGADDTLKLRYRAIKPEDTRAVTAIYKPNARGERNKPLPWIWNMDVAGDSTKSEYLEELYRVNWLRARSRLDRWREEYTLLSSEMHWILNFFEAKQRDCRSWAQAVPESPGHVAYAKRQENMWRLMYVQAEKLFTKTRNSVE</sequence>
<evidence type="ECO:0000313" key="4">
    <source>
        <dbReference type="Proteomes" id="UP000001861"/>
    </source>
</evidence>
<dbReference type="PANTHER" id="PTHR33096">
    <property type="entry name" value="CXC2 DOMAIN-CONTAINING PROTEIN"/>
    <property type="match status" value="1"/>
</dbReference>
<dbReference type="OrthoDB" id="3143151at2759"/>
<name>D6RQA3_COPC7</name>
<dbReference type="STRING" id="240176.D6RQA3"/>
<feature type="region of interest" description="Disordered" evidence="1">
    <location>
        <begin position="1"/>
        <end position="55"/>
    </location>
</feature>
<dbReference type="GeneID" id="9380224"/>
<dbReference type="InterPro" id="IPR040521">
    <property type="entry name" value="KDZ"/>
</dbReference>
<dbReference type="Pfam" id="PF18803">
    <property type="entry name" value="CxC2"/>
    <property type="match status" value="1"/>
</dbReference>
<dbReference type="PANTHER" id="PTHR33096:SF1">
    <property type="entry name" value="CXC1-LIKE CYSTEINE CLUSTER ASSOCIATED WITH KDZ TRANSPOSASES DOMAIN-CONTAINING PROTEIN"/>
    <property type="match status" value="1"/>
</dbReference>
<evidence type="ECO:0000259" key="2">
    <source>
        <dbReference type="Pfam" id="PF18803"/>
    </source>
</evidence>
<dbReference type="OMA" id="ESNTHTE"/>
<evidence type="ECO:0000313" key="3">
    <source>
        <dbReference type="EMBL" id="EFI26719.1"/>
    </source>
</evidence>
<accession>D6RQA3</accession>
<dbReference type="Pfam" id="PF18758">
    <property type="entry name" value="KDZ"/>
    <property type="match status" value="1"/>
</dbReference>
<dbReference type="VEuPathDB" id="FungiDB:CC1G_15640"/>
<comment type="caution">
    <text evidence="3">The sequence shown here is derived from an EMBL/GenBank/DDBJ whole genome shotgun (WGS) entry which is preliminary data.</text>
</comment>